<keyword evidence="1" id="KW-0812">Transmembrane</keyword>
<feature type="transmembrane region" description="Helical" evidence="1">
    <location>
        <begin position="160"/>
        <end position="184"/>
    </location>
</feature>
<dbReference type="Proteomes" id="UP000092668">
    <property type="component" value="Unassembled WGS sequence"/>
</dbReference>
<feature type="transmembrane region" description="Helical" evidence="1">
    <location>
        <begin position="229"/>
        <end position="251"/>
    </location>
</feature>
<feature type="transmembrane region" description="Helical" evidence="1">
    <location>
        <begin position="196"/>
        <end position="223"/>
    </location>
</feature>
<keyword evidence="1" id="KW-0472">Membrane</keyword>
<evidence type="ECO:0000313" key="2">
    <source>
        <dbReference type="EMBL" id="OBY32378.1"/>
    </source>
</evidence>
<comment type="caution">
    <text evidence="2">The sequence shown here is derived from an EMBL/GenBank/DDBJ whole genome shotgun (WGS) entry which is preliminary data.</text>
</comment>
<evidence type="ECO:0000313" key="3">
    <source>
        <dbReference type="Proteomes" id="UP000092668"/>
    </source>
</evidence>
<feature type="transmembrane region" description="Helical" evidence="1">
    <location>
        <begin position="54"/>
        <end position="79"/>
    </location>
</feature>
<keyword evidence="3" id="KW-1185">Reference proteome</keyword>
<gene>
    <name evidence="2" type="ORF">ACT18_07745</name>
</gene>
<protein>
    <submittedName>
        <fullName evidence="2">Uncharacterized protein</fullName>
    </submittedName>
</protein>
<sequence length="279" mass="30054">MMSNYVAALSNPFLQPPYDSVARYPNAMLAITIGVAVISVIVGVIYTVRTRSPLYFWCAVSGATLYPLVVEPLGDWFVAVWWPTNHPIVATVFDRPMPWLAVFAYLGGIPLVSVAAYHIVKRGLPAKSLLALVAAFTVIEVPGEMIAAHFDWMIYYGNHALIGGVPIYCLVQNGGMFAVVAWVLGWLMPHIRGWRWIVVPFAVAAALPVFALLGTFPAYIAIAMHAGPVVGWTAGVLSAILNAAIVVACIYSPTLRRYREAAGGREEPGLLVSTTGAAV</sequence>
<name>A0A1B8SI35_9MYCO</name>
<dbReference type="AlphaFoldDB" id="A0A1B8SI35"/>
<evidence type="ECO:0000256" key="1">
    <source>
        <dbReference type="SAM" id="Phobius"/>
    </source>
</evidence>
<feature type="transmembrane region" description="Helical" evidence="1">
    <location>
        <begin position="99"/>
        <end position="117"/>
    </location>
</feature>
<feature type="transmembrane region" description="Helical" evidence="1">
    <location>
        <begin position="27"/>
        <end position="47"/>
    </location>
</feature>
<reference evidence="2 3" key="1">
    <citation type="submission" date="2015-06" db="EMBL/GenBank/DDBJ databases">
        <title>Genome sequence of Mycobacterium kumamotonense strain Roo.</title>
        <authorList>
            <person name="Greninger A.L."/>
            <person name="Cunningham G."/>
            <person name="Miller S."/>
        </authorList>
    </citation>
    <scope>NUCLEOTIDE SEQUENCE [LARGE SCALE GENOMIC DNA]</scope>
    <source>
        <strain evidence="2 3">Roo</strain>
    </source>
</reference>
<feature type="transmembrane region" description="Helical" evidence="1">
    <location>
        <begin position="129"/>
        <end position="148"/>
    </location>
</feature>
<dbReference type="EMBL" id="LFOE01000007">
    <property type="protein sequence ID" value="OBY32378.1"/>
    <property type="molecule type" value="Genomic_DNA"/>
</dbReference>
<organism evidence="2 3">
    <name type="scientific">Mycolicibacter kumamotonensis</name>
    <dbReference type="NCBI Taxonomy" id="354243"/>
    <lineage>
        <taxon>Bacteria</taxon>
        <taxon>Bacillati</taxon>
        <taxon>Actinomycetota</taxon>
        <taxon>Actinomycetes</taxon>
        <taxon>Mycobacteriales</taxon>
        <taxon>Mycobacteriaceae</taxon>
        <taxon>Mycolicibacter</taxon>
    </lineage>
</organism>
<accession>A0A1B8SI35</accession>
<proteinExistence type="predicted"/>
<keyword evidence="1" id="KW-1133">Transmembrane helix</keyword>